<dbReference type="InterPro" id="IPR039298">
    <property type="entry name" value="ACOT13"/>
</dbReference>
<accession>A0A6M4G5Y6</accession>
<dbReference type="EMBL" id="CP053021">
    <property type="protein sequence ID" value="QJR02316.1"/>
    <property type="molecule type" value="Genomic_DNA"/>
</dbReference>
<reference evidence="4 5" key="1">
    <citation type="submission" date="2020-04" db="EMBL/GenBank/DDBJ databases">
        <title>The Whole Genome Analysis of High salt-tolerant Sphingobium yanoikuyae YC-XJ2 with Aryl organophosphorus flame retardants (aryl-OPFRs)-degrading capacity and characteristics of Related phosphotriesterase.</title>
        <authorList>
            <person name="Li X."/>
        </authorList>
    </citation>
    <scope>NUCLEOTIDE SEQUENCE [LARGE SCALE GENOMIC DNA]</scope>
    <source>
        <strain evidence="4 5">YC-XJ2</strain>
    </source>
</reference>
<organism evidence="4 5">
    <name type="scientific">Sphingobium yanoikuyae</name>
    <name type="common">Sphingomonas yanoikuyae</name>
    <dbReference type="NCBI Taxonomy" id="13690"/>
    <lineage>
        <taxon>Bacteria</taxon>
        <taxon>Pseudomonadati</taxon>
        <taxon>Pseudomonadota</taxon>
        <taxon>Alphaproteobacteria</taxon>
        <taxon>Sphingomonadales</taxon>
        <taxon>Sphingomonadaceae</taxon>
        <taxon>Sphingobium</taxon>
    </lineage>
</organism>
<protein>
    <submittedName>
        <fullName evidence="4">PaaI family thioesterase</fullName>
    </submittedName>
</protein>
<evidence type="ECO:0000256" key="1">
    <source>
        <dbReference type="ARBA" id="ARBA00008324"/>
    </source>
</evidence>
<comment type="similarity">
    <text evidence="1">Belongs to the thioesterase PaaI family.</text>
</comment>
<proteinExistence type="inferred from homology"/>
<dbReference type="CDD" id="cd03443">
    <property type="entry name" value="PaaI_thioesterase"/>
    <property type="match status" value="1"/>
</dbReference>
<feature type="domain" description="Thioesterase" evidence="3">
    <location>
        <begin position="57"/>
        <end position="127"/>
    </location>
</feature>
<dbReference type="PANTHER" id="PTHR21660">
    <property type="entry name" value="THIOESTERASE SUPERFAMILY MEMBER-RELATED"/>
    <property type="match status" value="1"/>
</dbReference>
<sequence length="159" mass="17218">MAQSLQERAAAQDPPPGFVPISFSDGFLGHNGPVYARRADGEVTFGCRILPHLCNPMGIAHGGWVATMFDIVLPLTARYVAGFEERFLLTVQMGIDYLTGPKLGDWVEGRAQVLRTTKRMVFIQGTLEVNGELTARGSGIFRIGPPAPPIDLEQTGPLP</sequence>
<evidence type="ECO:0000313" key="5">
    <source>
        <dbReference type="Proteomes" id="UP000502611"/>
    </source>
</evidence>
<dbReference type="AlphaFoldDB" id="A0A6M4G5Y6"/>
<dbReference type="RefSeq" id="WP_169860812.1">
    <property type="nucleotide sequence ID" value="NZ_CP053021.1"/>
</dbReference>
<evidence type="ECO:0000259" key="3">
    <source>
        <dbReference type="Pfam" id="PF03061"/>
    </source>
</evidence>
<name>A0A6M4G5Y6_SPHYA</name>
<gene>
    <name evidence="4" type="ORF">HH800_09055</name>
</gene>
<evidence type="ECO:0000256" key="2">
    <source>
        <dbReference type="ARBA" id="ARBA00022801"/>
    </source>
</evidence>
<dbReference type="GO" id="GO:0047617">
    <property type="term" value="F:fatty acyl-CoA hydrolase activity"/>
    <property type="evidence" value="ECO:0007669"/>
    <property type="project" value="InterPro"/>
</dbReference>
<dbReference type="Gene3D" id="3.10.129.10">
    <property type="entry name" value="Hotdog Thioesterase"/>
    <property type="match status" value="1"/>
</dbReference>
<dbReference type="Pfam" id="PF03061">
    <property type="entry name" value="4HBT"/>
    <property type="match status" value="1"/>
</dbReference>
<dbReference type="PANTHER" id="PTHR21660:SF1">
    <property type="entry name" value="ACYL-COENZYME A THIOESTERASE 13"/>
    <property type="match status" value="1"/>
</dbReference>
<dbReference type="InterPro" id="IPR029069">
    <property type="entry name" value="HotDog_dom_sf"/>
</dbReference>
<dbReference type="Proteomes" id="UP000502611">
    <property type="component" value="Chromosome"/>
</dbReference>
<evidence type="ECO:0000313" key="4">
    <source>
        <dbReference type="EMBL" id="QJR02316.1"/>
    </source>
</evidence>
<dbReference type="SUPFAM" id="SSF54637">
    <property type="entry name" value="Thioesterase/thiol ester dehydrase-isomerase"/>
    <property type="match status" value="1"/>
</dbReference>
<dbReference type="InterPro" id="IPR006683">
    <property type="entry name" value="Thioestr_dom"/>
</dbReference>
<keyword evidence="2" id="KW-0378">Hydrolase</keyword>